<feature type="transmembrane region" description="Helical" evidence="2">
    <location>
        <begin position="280"/>
        <end position="302"/>
    </location>
</feature>
<name>A0AAW5LDM4_9PAST</name>
<comment type="caution">
    <text evidence="3">The sequence shown here is derived from an EMBL/GenBank/DDBJ whole genome shotgun (WGS) entry which is preliminary data.</text>
</comment>
<evidence type="ECO:0000313" key="3">
    <source>
        <dbReference type="EMBL" id="MCQ9122145.1"/>
    </source>
</evidence>
<keyword evidence="1" id="KW-0175">Coiled coil</keyword>
<evidence type="ECO:0000313" key="4">
    <source>
        <dbReference type="Proteomes" id="UP001206350"/>
    </source>
</evidence>
<dbReference type="AlphaFoldDB" id="A0AAW5LDM4"/>
<sequence length="303" mass="35319">MKHYVVKIYKSINRINIDNLNTLEIGGRIGFLKNIILTNSRFFKKDEGSWYLNFFCSSTYEQQIIVKMIEVSNSLSKEELQRTIDSEKLDYKKYDELSTLSCILQDCEMNSDIAEKLSLSIRGSKSIKCNDFTENPSHYNHIDGRGLSFFSRIANQEDNFKRQIILVSLAYAYLGAIEDIRTQLAEKVSDKVNDKIDDINELRDLYIKAAKFNSTLFFQQPVLIKNSSLTEIWKKIDRALDVNTSSRELLEQLANVHDILNLDNDKKRQEQEKKEEKCQYYWNLWFSALGLIISILGSFELLK</sequence>
<keyword evidence="2" id="KW-0472">Membrane</keyword>
<gene>
    <name evidence="3" type="ORF">MUU45_002347</name>
</gene>
<organism evidence="3 4">
    <name type="scientific">Rodentibacter pneumotropicus</name>
    <dbReference type="NCBI Taxonomy" id="758"/>
    <lineage>
        <taxon>Bacteria</taxon>
        <taxon>Pseudomonadati</taxon>
        <taxon>Pseudomonadota</taxon>
        <taxon>Gammaproteobacteria</taxon>
        <taxon>Pasteurellales</taxon>
        <taxon>Pasteurellaceae</taxon>
        <taxon>Rodentibacter</taxon>
    </lineage>
</organism>
<accession>A0AAW5LDM4</accession>
<dbReference type="EMBL" id="JALJCU010000028">
    <property type="protein sequence ID" value="MCQ9122145.1"/>
    <property type="molecule type" value="Genomic_DNA"/>
</dbReference>
<feature type="coiled-coil region" evidence="1">
    <location>
        <begin position="250"/>
        <end position="279"/>
    </location>
</feature>
<keyword evidence="4" id="KW-1185">Reference proteome</keyword>
<dbReference type="Proteomes" id="UP001206350">
    <property type="component" value="Unassembled WGS sequence"/>
</dbReference>
<protein>
    <submittedName>
        <fullName evidence="3">Uncharacterized protein</fullName>
    </submittedName>
</protein>
<keyword evidence="2" id="KW-1133">Transmembrane helix</keyword>
<evidence type="ECO:0000256" key="1">
    <source>
        <dbReference type="SAM" id="Coils"/>
    </source>
</evidence>
<evidence type="ECO:0000256" key="2">
    <source>
        <dbReference type="SAM" id="Phobius"/>
    </source>
</evidence>
<keyword evidence="2" id="KW-0812">Transmembrane</keyword>
<dbReference type="RefSeq" id="WP_077664998.1">
    <property type="nucleotide sequence ID" value="NZ_JALJCU010000028.1"/>
</dbReference>
<proteinExistence type="predicted"/>
<reference evidence="3 4" key="1">
    <citation type="journal article" date="2022" name="Microbiol. Spectr.">
        <title>Microbiota of the Pregnant Mouse: Characterization of the Bacterial Communities in the Oral Cavity, Lung, Intestine, and Vagina through Culture and DNA Sequencing.</title>
        <authorList>
            <person name="Greenberg J.M."/>
            <person name="Romero R."/>
            <person name="Winters A.D."/>
            <person name="Galaz J."/>
            <person name="Garcia-Flores V."/>
            <person name="Arenas-Hernandez M."/>
            <person name="Panzer J."/>
            <person name="Shaffer Z."/>
            <person name="Kracht D.J."/>
            <person name="Gomez-Lopez N."/>
            <person name="Theis K.R."/>
        </authorList>
    </citation>
    <scope>NUCLEOTIDE SEQUENCE [LARGE SCALE GENOMIC DNA]</scope>
    <source>
        <strain evidence="3 4">MAC-C1-H1</strain>
    </source>
</reference>